<dbReference type="FunFam" id="3.40.50.1380:FF:000001">
    <property type="entry name" value="Bifunctional purine biosynthesis protein PurH"/>
    <property type="match status" value="1"/>
</dbReference>
<keyword evidence="7 8" id="KW-0511">Multifunctional enzyme</keyword>
<dbReference type="EC" id="2.1.2.3" evidence="8"/>
<evidence type="ECO:0000256" key="7">
    <source>
        <dbReference type="ARBA" id="ARBA00023268"/>
    </source>
</evidence>
<evidence type="ECO:0000256" key="4">
    <source>
        <dbReference type="ARBA" id="ARBA00022679"/>
    </source>
</evidence>
<proteinExistence type="inferred from homology"/>
<dbReference type="PIRSF" id="PIRSF000414">
    <property type="entry name" value="AICARFT_IMPCHas"/>
    <property type="match status" value="1"/>
</dbReference>
<gene>
    <name evidence="8" type="primary">purH</name>
    <name evidence="10" type="ORF">COT62_00760</name>
</gene>
<dbReference type="UniPathway" id="UPA00074">
    <property type="reaction ID" value="UER00133"/>
</dbReference>
<keyword evidence="5 8" id="KW-0658">Purine biosynthesis</keyword>
<dbReference type="NCBIfam" id="NF002049">
    <property type="entry name" value="PRK00881.1"/>
    <property type="match status" value="1"/>
</dbReference>
<dbReference type="PANTHER" id="PTHR11692:SF0">
    <property type="entry name" value="BIFUNCTIONAL PURINE BIOSYNTHESIS PROTEIN ATIC"/>
    <property type="match status" value="1"/>
</dbReference>
<evidence type="ECO:0000259" key="9">
    <source>
        <dbReference type="PROSITE" id="PS51855"/>
    </source>
</evidence>
<comment type="caution">
    <text evidence="10">The sequence shown here is derived from an EMBL/GenBank/DDBJ whole genome shotgun (WGS) entry which is preliminary data.</text>
</comment>
<sequence length="520" mass="57361">MKRNDERYALISVYDKTGIVALAKYLHDLNYKIISTGGTAKVLTENNIPVIPIQNITGNPESFDGRMKTISFQIESGILFDRQNPTHIKEAHTLHIKPIDIVVCNLYPFEETIKNSHTSLETAIENIDVGGSTMLRAAAKNFQNVLVVTDPKDYESLKSALKQKGITQKFRKELAAKAFALISFYDSQIAAYLNTDLFPGTLTLPSRKLLDLRYGENPHQLASVYQRPNTKSFLNALKKNGGLDLSLINVTDINAGLESVRLFSEPAAVVIKHNTPCGIALGKTLQEALKRAIEADPQSAFGGVIVLNKPLDLKTAKVIASFKTEKKGNIDIVASPSMTDDALELLKKTRKNMGLYSFGKIHPVPSTMNMKWVDGGFIMQTADCDIEDGFKDWKCVTKAKPTKKQLAMMRIGWKFISRMKSNTIVVMDKNIPMTRGIGCGQTSRVGAAHIALNQSEKFAKGAILVSDSFFPFDDSVKLAAKYKIAAIVQQGGSVNDRASIDAANRSSIPMVFTGRRAFWH</sequence>
<dbReference type="GO" id="GO:0003937">
    <property type="term" value="F:IMP cyclohydrolase activity"/>
    <property type="evidence" value="ECO:0007669"/>
    <property type="project" value="UniProtKB-UniRule"/>
</dbReference>
<evidence type="ECO:0000256" key="8">
    <source>
        <dbReference type="HAMAP-Rule" id="MF_00139"/>
    </source>
</evidence>
<dbReference type="SMART" id="SM00851">
    <property type="entry name" value="MGS"/>
    <property type="match status" value="1"/>
</dbReference>
<dbReference type="GO" id="GO:0004643">
    <property type="term" value="F:phosphoribosylaminoimidazolecarboxamide formyltransferase activity"/>
    <property type="evidence" value="ECO:0007669"/>
    <property type="project" value="UniProtKB-UniRule"/>
</dbReference>
<reference evidence="11" key="1">
    <citation type="submission" date="2017-09" db="EMBL/GenBank/DDBJ databases">
        <title>Depth-based differentiation of microbial function through sediment-hosted aquifers and enrichment of novel symbionts in the deep terrestrial subsurface.</title>
        <authorList>
            <person name="Probst A.J."/>
            <person name="Ladd B."/>
            <person name="Jarett J.K."/>
            <person name="Geller-Mcgrath D.E."/>
            <person name="Sieber C.M.K."/>
            <person name="Emerson J.B."/>
            <person name="Anantharaman K."/>
            <person name="Thomas B.C."/>
            <person name="Malmstrom R."/>
            <person name="Stieglmeier M."/>
            <person name="Klingl A."/>
            <person name="Woyke T."/>
            <person name="Ryan C.M."/>
            <person name="Banfield J.F."/>
        </authorList>
    </citation>
    <scope>NUCLEOTIDE SEQUENCE [LARGE SCALE GENOMIC DNA]</scope>
</reference>
<dbReference type="SMART" id="SM00798">
    <property type="entry name" value="AICARFT_IMPCHas"/>
    <property type="match status" value="1"/>
</dbReference>
<dbReference type="InterPro" id="IPR036914">
    <property type="entry name" value="MGS-like_dom_sf"/>
</dbReference>
<evidence type="ECO:0000256" key="3">
    <source>
        <dbReference type="ARBA" id="ARBA00007667"/>
    </source>
</evidence>
<accession>A0A2H0WVR5</accession>
<dbReference type="AlphaFoldDB" id="A0A2H0WVR5"/>
<comment type="domain">
    <text evidence="8">The IMP cyclohydrolase activity resides in the N-terminal region.</text>
</comment>
<dbReference type="GO" id="GO:0006189">
    <property type="term" value="P:'de novo' IMP biosynthetic process"/>
    <property type="evidence" value="ECO:0007669"/>
    <property type="project" value="UniProtKB-UniRule"/>
</dbReference>
<dbReference type="InterPro" id="IPR024051">
    <property type="entry name" value="AICAR_Tfase_dup_dom_sf"/>
</dbReference>
<dbReference type="CDD" id="cd01421">
    <property type="entry name" value="IMPCH"/>
    <property type="match status" value="1"/>
</dbReference>
<evidence type="ECO:0000256" key="1">
    <source>
        <dbReference type="ARBA" id="ARBA00004844"/>
    </source>
</evidence>
<comment type="pathway">
    <text evidence="1 8">Purine metabolism; IMP biosynthesis via de novo pathway; IMP from 5-formamido-1-(5-phospho-D-ribosyl)imidazole-4-carboxamide: step 1/1.</text>
</comment>
<dbReference type="InterPro" id="IPR002695">
    <property type="entry name" value="PurH-like"/>
</dbReference>
<evidence type="ECO:0000313" key="11">
    <source>
        <dbReference type="Proteomes" id="UP000231198"/>
    </source>
</evidence>
<name>A0A2H0WVR5_9BACT</name>
<keyword evidence="6 8" id="KW-0378">Hydrolase</keyword>
<comment type="pathway">
    <text evidence="2 8">Purine metabolism; IMP biosynthesis via de novo pathway; 5-formamido-1-(5-phospho-D-ribosyl)imidazole-4-carboxamide from 5-amino-1-(5-phospho-D-ribosyl)imidazole-4-carboxamide (10-formyl THF route): step 1/1.</text>
</comment>
<evidence type="ECO:0000313" key="10">
    <source>
        <dbReference type="EMBL" id="PIS15979.1"/>
    </source>
</evidence>
<dbReference type="Pfam" id="PF01808">
    <property type="entry name" value="AICARFT_IMPCHas"/>
    <property type="match status" value="1"/>
</dbReference>
<dbReference type="Gene3D" id="3.40.140.20">
    <property type="match status" value="2"/>
</dbReference>
<dbReference type="Proteomes" id="UP000231198">
    <property type="component" value="Unassembled WGS sequence"/>
</dbReference>
<dbReference type="Pfam" id="PF02142">
    <property type="entry name" value="MGS"/>
    <property type="match status" value="1"/>
</dbReference>
<dbReference type="InterPro" id="IPR016193">
    <property type="entry name" value="Cytidine_deaminase-like"/>
</dbReference>
<dbReference type="InterPro" id="IPR011607">
    <property type="entry name" value="MGS-like_dom"/>
</dbReference>
<dbReference type="EMBL" id="PEZG01000019">
    <property type="protein sequence ID" value="PIS15979.1"/>
    <property type="molecule type" value="Genomic_DNA"/>
</dbReference>
<organism evidence="10 11">
    <name type="scientific">Candidatus Roizmanbacteria bacterium CG09_land_8_20_14_0_10_41_9</name>
    <dbReference type="NCBI Taxonomy" id="1974850"/>
    <lineage>
        <taxon>Bacteria</taxon>
        <taxon>Candidatus Roizmaniibacteriota</taxon>
    </lineage>
</organism>
<protein>
    <recommendedName>
        <fullName evidence="8">Bifunctional purine biosynthesis protein PurH</fullName>
    </recommendedName>
    <domain>
        <recommendedName>
            <fullName evidence="8">Phosphoribosylaminoimidazolecarboxamide formyltransferase</fullName>
            <ecNumber evidence="8">2.1.2.3</ecNumber>
        </recommendedName>
        <alternativeName>
            <fullName evidence="8">AICAR transformylase</fullName>
        </alternativeName>
    </domain>
    <domain>
        <recommendedName>
            <fullName evidence="8">IMP cyclohydrolase</fullName>
            <ecNumber evidence="8">3.5.4.10</ecNumber>
        </recommendedName>
        <alternativeName>
            <fullName evidence="8">ATIC</fullName>
        </alternativeName>
        <alternativeName>
            <fullName evidence="8">IMP synthase</fullName>
        </alternativeName>
        <alternativeName>
            <fullName evidence="8">Inosinicase</fullName>
        </alternativeName>
    </domain>
</protein>
<dbReference type="SUPFAM" id="SSF52335">
    <property type="entry name" value="Methylglyoxal synthase-like"/>
    <property type="match status" value="1"/>
</dbReference>
<dbReference type="GO" id="GO:0005829">
    <property type="term" value="C:cytosol"/>
    <property type="evidence" value="ECO:0007669"/>
    <property type="project" value="TreeGrafter"/>
</dbReference>
<dbReference type="SUPFAM" id="SSF53927">
    <property type="entry name" value="Cytidine deaminase-like"/>
    <property type="match status" value="1"/>
</dbReference>
<comment type="catalytic activity">
    <reaction evidence="8">
        <text>IMP + H2O = 5-formamido-1-(5-phospho-D-ribosyl)imidazole-4-carboxamide</text>
        <dbReference type="Rhea" id="RHEA:18445"/>
        <dbReference type="ChEBI" id="CHEBI:15377"/>
        <dbReference type="ChEBI" id="CHEBI:58053"/>
        <dbReference type="ChEBI" id="CHEBI:58467"/>
        <dbReference type="EC" id="3.5.4.10"/>
    </reaction>
</comment>
<evidence type="ECO:0000256" key="5">
    <source>
        <dbReference type="ARBA" id="ARBA00022755"/>
    </source>
</evidence>
<dbReference type="HAMAP" id="MF_00139">
    <property type="entry name" value="PurH"/>
    <property type="match status" value="1"/>
</dbReference>
<evidence type="ECO:0000256" key="6">
    <source>
        <dbReference type="ARBA" id="ARBA00022801"/>
    </source>
</evidence>
<evidence type="ECO:0000256" key="2">
    <source>
        <dbReference type="ARBA" id="ARBA00004954"/>
    </source>
</evidence>
<dbReference type="Gene3D" id="3.40.50.1380">
    <property type="entry name" value="Methylglyoxal synthase-like domain"/>
    <property type="match status" value="1"/>
</dbReference>
<dbReference type="PANTHER" id="PTHR11692">
    <property type="entry name" value="BIFUNCTIONAL PURINE BIOSYNTHESIS PROTEIN PURH"/>
    <property type="match status" value="1"/>
</dbReference>
<keyword evidence="4 8" id="KW-0808">Transferase</keyword>
<dbReference type="EC" id="3.5.4.10" evidence="8"/>
<comment type="similarity">
    <text evidence="3 8">Belongs to the PurH family.</text>
</comment>
<comment type="catalytic activity">
    <reaction evidence="8">
        <text>(6R)-10-formyltetrahydrofolate + 5-amino-1-(5-phospho-beta-D-ribosyl)imidazole-4-carboxamide = 5-formamido-1-(5-phospho-D-ribosyl)imidazole-4-carboxamide + (6S)-5,6,7,8-tetrahydrofolate</text>
        <dbReference type="Rhea" id="RHEA:22192"/>
        <dbReference type="ChEBI" id="CHEBI:57453"/>
        <dbReference type="ChEBI" id="CHEBI:58467"/>
        <dbReference type="ChEBI" id="CHEBI:58475"/>
        <dbReference type="ChEBI" id="CHEBI:195366"/>
        <dbReference type="EC" id="2.1.2.3"/>
    </reaction>
</comment>
<feature type="domain" description="MGS-like" evidence="9">
    <location>
        <begin position="1"/>
        <end position="149"/>
    </location>
</feature>
<dbReference type="PROSITE" id="PS51855">
    <property type="entry name" value="MGS"/>
    <property type="match status" value="1"/>
</dbReference>